<dbReference type="GO" id="GO:0005634">
    <property type="term" value="C:nucleus"/>
    <property type="evidence" value="ECO:0007669"/>
    <property type="project" value="TreeGrafter"/>
</dbReference>
<sequence length="779" mass="88444">MIPTTSSLKRRASESEADQAFALIRQHNTRIPPPLPYLPSDYLPSPDSPRHIVLSTPVHANKRQRSRSIGYPHMGGNSSSNAMPVIAYNDREHFELVPYREWTVISRDSQRGQLVLYNQDNQAITVQNYPAEHTTEFQTEDIANCPYCHRPMPDTSEPKVDEPDFMDRNYFRLLASSQANTAANSPIQSRSTTFSTDSEKPHPISGQNLNENAFNQGYYANFFVEVNKLGKGFRGSVFLCEHVLDGVKLGKYAVKKVAIGNNHPWLVRMLREVHLLERLRHPNIVSYKHSWLEYNRLTAFGPEVPCLFILMECANGGNLDEYLEAACQSDQPKQSTKKKDSNHTKKRKMSSKELKRERIRKQYEAQENFEKEQDVSQVQTNNKRLLTMTEILSLFIDIVQGLAHLHQQNIVHRDLKPPNLLLQYDKRDLRKGIPRVLISDFGECEDLDNHQEDNNRTGATGTLEFMAPEHVRLDPRGRNTVDYSPKADMWSLGMVLYFLCYSRLPYNVIDDVDVLRSEILSFREVWFPASRLDIYKSDQARFEQVSRDTSIAKDIPNELKLLIRMLLSTDPAKRPSCNEILSKLRSLRRNDTMPFEWPSGPSTSSPSSSPPLHGKSRASSPSKGKAALPPPPVIINTEESSRPESIDNEPNALRQRLLHHAQDADGDAIMVEATDDEASIHRLLLGSPHRDTLAHRAQLLLSERQAVLVVKTVTVFLKVASCSYACSPYSIKSSTLYPVFLLAVLDFWSESNSPNLILLLLHIFWITTTTLISGGFCTA</sequence>
<dbReference type="Gene3D" id="1.10.510.10">
    <property type="entry name" value="Transferase(Phosphotransferase) domain 1"/>
    <property type="match status" value="1"/>
</dbReference>
<evidence type="ECO:0000313" key="12">
    <source>
        <dbReference type="EMBL" id="OBZ88361.1"/>
    </source>
</evidence>
<dbReference type="PROSITE" id="PS00108">
    <property type="entry name" value="PROTEIN_KINASE_ST"/>
    <property type="match status" value="1"/>
</dbReference>
<dbReference type="EMBL" id="LUGH01000157">
    <property type="protein sequence ID" value="OBZ88361.1"/>
    <property type="molecule type" value="Genomic_DNA"/>
</dbReference>
<evidence type="ECO:0000256" key="8">
    <source>
        <dbReference type="ARBA" id="ARBA00047899"/>
    </source>
</evidence>
<accession>A0A1C7NGU7</accession>
<comment type="catalytic activity">
    <reaction evidence="9">
        <text>L-seryl-[protein] + ATP = O-phospho-L-seryl-[protein] + ADP + H(+)</text>
        <dbReference type="Rhea" id="RHEA:17989"/>
        <dbReference type="Rhea" id="RHEA-COMP:9863"/>
        <dbReference type="Rhea" id="RHEA-COMP:11604"/>
        <dbReference type="ChEBI" id="CHEBI:15378"/>
        <dbReference type="ChEBI" id="CHEBI:29999"/>
        <dbReference type="ChEBI" id="CHEBI:30616"/>
        <dbReference type="ChEBI" id="CHEBI:83421"/>
        <dbReference type="ChEBI" id="CHEBI:456216"/>
        <dbReference type="EC" id="2.7.11.1"/>
    </reaction>
</comment>
<feature type="compositionally biased region" description="Polar residues" evidence="10">
    <location>
        <begin position="181"/>
        <end position="196"/>
    </location>
</feature>
<comment type="caution">
    <text evidence="12">The sequence shown here is derived from an EMBL/GenBank/DDBJ whole genome shotgun (WGS) entry which is preliminary data.</text>
</comment>
<dbReference type="GO" id="GO:0005737">
    <property type="term" value="C:cytoplasm"/>
    <property type="evidence" value="ECO:0007669"/>
    <property type="project" value="TreeGrafter"/>
</dbReference>
<dbReference type="InterPro" id="IPR011009">
    <property type="entry name" value="Kinase-like_dom_sf"/>
</dbReference>
<organism evidence="12 13">
    <name type="scientific">Choanephora cucurbitarum</name>
    <dbReference type="NCBI Taxonomy" id="101091"/>
    <lineage>
        <taxon>Eukaryota</taxon>
        <taxon>Fungi</taxon>
        <taxon>Fungi incertae sedis</taxon>
        <taxon>Mucoromycota</taxon>
        <taxon>Mucoromycotina</taxon>
        <taxon>Mucoromycetes</taxon>
        <taxon>Mucorales</taxon>
        <taxon>Mucorineae</taxon>
        <taxon>Choanephoraceae</taxon>
        <taxon>Choanephoroideae</taxon>
        <taxon>Choanephora</taxon>
    </lineage>
</organism>
<dbReference type="OrthoDB" id="1405469at2759"/>
<dbReference type="SUPFAM" id="SSF56112">
    <property type="entry name" value="Protein kinase-like (PK-like)"/>
    <property type="match status" value="1"/>
</dbReference>
<evidence type="ECO:0000256" key="1">
    <source>
        <dbReference type="ARBA" id="ARBA00012513"/>
    </source>
</evidence>
<dbReference type="InParanoid" id="A0A1C7NGU7"/>
<evidence type="ECO:0000256" key="2">
    <source>
        <dbReference type="ARBA" id="ARBA00022527"/>
    </source>
</evidence>
<keyword evidence="2" id="KW-0723">Serine/threonine-protein kinase</keyword>
<comment type="catalytic activity">
    <reaction evidence="8">
        <text>L-threonyl-[protein] + ATP = O-phospho-L-threonyl-[protein] + ADP + H(+)</text>
        <dbReference type="Rhea" id="RHEA:46608"/>
        <dbReference type="Rhea" id="RHEA-COMP:11060"/>
        <dbReference type="Rhea" id="RHEA-COMP:11605"/>
        <dbReference type="ChEBI" id="CHEBI:15378"/>
        <dbReference type="ChEBI" id="CHEBI:30013"/>
        <dbReference type="ChEBI" id="CHEBI:30616"/>
        <dbReference type="ChEBI" id="CHEBI:61977"/>
        <dbReference type="ChEBI" id="CHEBI:456216"/>
        <dbReference type="EC" id="2.7.11.1"/>
    </reaction>
</comment>
<dbReference type="GO" id="GO:0005524">
    <property type="term" value="F:ATP binding"/>
    <property type="evidence" value="ECO:0007669"/>
    <property type="project" value="UniProtKB-KW"/>
</dbReference>
<reference evidence="12 13" key="1">
    <citation type="submission" date="2016-03" db="EMBL/GenBank/DDBJ databases">
        <title>Choanephora cucurbitarum.</title>
        <authorList>
            <person name="Min B."/>
            <person name="Park H."/>
            <person name="Park J.-H."/>
            <person name="Shin H.-D."/>
            <person name="Choi I.-G."/>
        </authorList>
    </citation>
    <scope>NUCLEOTIDE SEQUENCE [LARGE SCALE GENOMIC DNA]</scope>
    <source>
        <strain evidence="12 13">KUS-F28377</strain>
    </source>
</reference>
<protein>
    <recommendedName>
        <fullName evidence="1">non-specific serine/threonine protein kinase</fullName>
        <ecNumber evidence="1">2.7.11.1</ecNumber>
    </recommendedName>
</protein>
<dbReference type="GO" id="GO:0004674">
    <property type="term" value="F:protein serine/threonine kinase activity"/>
    <property type="evidence" value="ECO:0007669"/>
    <property type="project" value="UniProtKB-KW"/>
</dbReference>
<gene>
    <name evidence="12" type="primary">iksA</name>
    <name evidence="12" type="ORF">A0J61_03585</name>
</gene>
<feature type="compositionally biased region" description="Low complexity" evidence="10">
    <location>
        <begin position="598"/>
        <end position="611"/>
    </location>
</feature>
<evidence type="ECO:0000256" key="6">
    <source>
        <dbReference type="ARBA" id="ARBA00022840"/>
    </source>
</evidence>
<keyword evidence="13" id="KW-1185">Reference proteome</keyword>
<dbReference type="PANTHER" id="PTHR11042">
    <property type="entry name" value="EUKARYOTIC TRANSLATION INITIATION FACTOR 2-ALPHA KINASE EIF2-ALPHA KINASE -RELATED"/>
    <property type="match status" value="1"/>
</dbReference>
<dbReference type="Gene3D" id="3.30.200.20">
    <property type="entry name" value="Phosphorylase Kinase, domain 1"/>
    <property type="match status" value="1"/>
</dbReference>
<dbReference type="InterPro" id="IPR050339">
    <property type="entry name" value="CC_SR_Kinase"/>
</dbReference>
<dbReference type="EC" id="2.7.11.1" evidence="1"/>
<dbReference type="PANTHER" id="PTHR11042:SF138">
    <property type="entry name" value="SERINE_THREONINE-PROTEIN KINASE IKS1-RELATED"/>
    <property type="match status" value="1"/>
</dbReference>
<dbReference type="Pfam" id="PF00069">
    <property type="entry name" value="Pkinase"/>
    <property type="match status" value="2"/>
</dbReference>
<evidence type="ECO:0000256" key="9">
    <source>
        <dbReference type="ARBA" id="ARBA00048679"/>
    </source>
</evidence>
<feature type="region of interest" description="Disordered" evidence="10">
    <location>
        <begin position="592"/>
        <end position="647"/>
    </location>
</feature>
<dbReference type="FunFam" id="3.30.200.20:FF:000306">
    <property type="entry name" value="IKS protein kinase"/>
    <property type="match status" value="1"/>
</dbReference>
<evidence type="ECO:0000256" key="10">
    <source>
        <dbReference type="SAM" id="MobiDB-lite"/>
    </source>
</evidence>
<feature type="region of interest" description="Disordered" evidence="10">
    <location>
        <begin position="328"/>
        <end position="356"/>
    </location>
</feature>
<comment type="similarity">
    <text evidence="7">Belongs to the protein kinase superfamily. Ser/Thr protein kinase family. GCN2 subfamily.</text>
</comment>
<name>A0A1C7NGU7_9FUNG</name>
<evidence type="ECO:0000256" key="4">
    <source>
        <dbReference type="ARBA" id="ARBA00022741"/>
    </source>
</evidence>
<keyword evidence="5 12" id="KW-0418">Kinase</keyword>
<proteinExistence type="inferred from homology"/>
<evidence type="ECO:0000256" key="3">
    <source>
        <dbReference type="ARBA" id="ARBA00022679"/>
    </source>
</evidence>
<keyword evidence="6" id="KW-0067">ATP-binding</keyword>
<feature type="domain" description="Protein kinase" evidence="11">
    <location>
        <begin position="223"/>
        <end position="596"/>
    </location>
</feature>
<evidence type="ECO:0000313" key="13">
    <source>
        <dbReference type="Proteomes" id="UP000093000"/>
    </source>
</evidence>
<keyword evidence="3" id="KW-0808">Transferase</keyword>
<evidence type="ECO:0000256" key="7">
    <source>
        <dbReference type="ARBA" id="ARBA00037982"/>
    </source>
</evidence>
<evidence type="ECO:0000256" key="5">
    <source>
        <dbReference type="ARBA" id="ARBA00022777"/>
    </source>
</evidence>
<feature type="region of interest" description="Disordered" evidence="10">
    <location>
        <begin position="181"/>
        <end position="207"/>
    </location>
</feature>
<keyword evidence="4" id="KW-0547">Nucleotide-binding</keyword>
<dbReference type="Proteomes" id="UP000093000">
    <property type="component" value="Unassembled WGS sequence"/>
</dbReference>
<dbReference type="SMART" id="SM00220">
    <property type="entry name" value="S_TKc"/>
    <property type="match status" value="1"/>
</dbReference>
<dbReference type="PROSITE" id="PS50011">
    <property type="entry name" value="PROTEIN_KINASE_DOM"/>
    <property type="match status" value="1"/>
</dbReference>
<dbReference type="AlphaFoldDB" id="A0A1C7NGU7"/>
<evidence type="ECO:0000259" key="11">
    <source>
        <dbReference type="PROSITE" id="PS50011"/>
    </source>
</evidence>
<dbReference type="STRING" id="101091.A0A1C7NGU7"/>
<dbReference type="InterPro" id="IPR000719">
    <property type="entry name" value="Prot_kinase_dom"/>
</dbReference>
<dbReference type="InterPro" id="IPR008271">
    <property type="entry name" value="Ser/Thr_kinase_AS"/>
</dbReference>